<dbReference type="OrthoDB" id="419816at2"/>
<dbReference type="Pfam" id="PF04754">
    <property type="entry name" value="Transposase_31"/>
    <property type="match status" value="1"/>
</dbReference>
<dbReference type="STRING" id="1838280.A6M21_16315"/>
<dbReference type="RefSeq" id="WP_066671926.1">
    <property type="nucleotide sequence ID" value="NZ_LYVF01000203.1"/>
</dbReference>
<comment type="caution">
    <text evidence="2">The sequence shown here is derived from an EMBL/GenBank/DDBJ whole genome shotgun (WGS) entry which is preliminary data.</text>
</comment>
<keyword evidence="3" id="KW-1185">Reference proteome</keyword>
<evidence type="ECO:0000313" key="2">
    <source>
        <dbReference type="EMBL" id="OAT79298.1"/>
    </source>
</evidence>
<dbReference type="PANTHER" id="PTHR35586">
    <property type="entry name" value="SLL1691 PROTEIN"/>
    <property type="match status" value="1"/>
</dbReference>
<name>A0A1B7LAD8_9FIRM</name>
<feature type="domain" description="Transposase (putative) YhgA-like" evidence="1">
    <location>
        <begin position="7"/>
        <end position="104"/>
    </location>
</feature>
<dbReference type="PANTHER" id="PTHR35586:SF1">
    <property type="entry name" value="SLL1691 PROTEIN"/>
    <property type="match status" value="1"/>
</dbReference>
<gene>
    <name evidence="2" type="ORF">A6M21_16315</name>
</gene>
<dbReference type="Proteomes" id="UP000078532">
    <property type="component" value="Unassembled WGS sequence"/>
</dbReference>
<dbReference type="AlphaFoldDB" id="A0A1B7LAD8"/>
<protein>
    <submittedName>
        <fullName evidence="2">Transposase</fullName>
    </submittedName>
</protein>
<organism evidence="2 3">
    <name type="scientific">Desulfotomaculum copahuensis</name>
    <dbReference type="NCBI Taxonomy" id="1838280"/>
    <lineage>
        <taxon>Bacteria</taxon>
        <taxon>Bacillati</taxon>
        <taxon>Bacillota</taxon>
        <taxon>Clostridia</taxon>
        <taxon>Eubacteriales</taxon>
        <taxon>Desulfotomaculaceae</taxon>
        <taxon>Desulfotomaculum</taxon>
    </lineage>
</organism>
<accession>A0A1B7LAD8</accession>
<reference evidence="2 3" key="1">
    <citation type="submission" date="2016-04" db="EMBL/GenBank/DDBJ databases">
        <authorList>
            <person name="Evans L.H."/>
            <person name="Alamgir A."/>
            <person name="Owens N."/>
            <person name="Weber N.D."/>
            <person name="Virtaneva K."/>
            <person name="Barbian K."/>
            <person name="Babar A."/>
            <person name="Rosenke K."/>
        </authorList>
    </citation>
    <scope>NUCLEOTIDE SEQUENCE [LARGE SCALE GENOMIC DNA]</scope>
    <source>
        <strain evidence="2 3">LMa1</strain>
    </source>
</reference>
<dbReference type="EMBL" id="LYVF01000203">
    <property type="protein sequence ID" value="OAT79298.1"/>
    <property type="molecule type" value="Genomic_DNA"/>
</dbReference>
<sequence>MSKNRIDHDRLFKELLETFFTEFMVLFFPEAARAIDLTHLKFLQQEIFTDVTAGEKHKVDILVETRLKGEPGLILLHVEPQSYVQTDFSARMFVYFSRLYEKYRRRILPVAVFAYDQVRDEPDSFEMGFTFLDVLKFRFYKLELKKLNWREYIQSDNPVAAALLSKMGFKPEEKVKVKLEFMRMLARMTLDPARMELLAGFFETYLKLNRSEEVQYNRELGKLDRKEVEMIMQITTSWHEKGRAEGRAEGKVEAKQEVICKYLVRKFGGKTTDLQQKVQRMTSLEVLDHVLEELFAADTLEEARAIINDGVGEQ</sequence>
<proteinExistence type="predicted"/>
<dbReference type="InterPro" id="IPR006842">
    <property type="entry name" value="Transposase_31"/>
</dbReference>
<evidence type="ECO:0000313" key="3">
    <source>
        <dbReference type="Proteomes" id="UP000078532"/>
    </source>
</evidence>
<evidence type="ECO:0000259" key="1">
    <source>
        <dbReference type="Pfam" id="PF04754"/>
    </source>
</evidence>